<dbReference type="EMBL" id="CAJNIZ010001056">
    <property type="protein sequence ID" value="CAE7181773.1"/>
    <property type="molecule type" value="Genomic_DNA"/>
</dbReference>
<comment type="similarity">
    <text evidence="1">Belongs to the glycosyltransferase 8 family.</text>
</comment>
<reference evidence="5" key="1">
    <citation type="submission" date="2021-02" db="EMBL/GenBank/DDBJ databases">
        <authorList>
            <person name="Dougan E. K."/>
            <person name="Rhodes N."/>
            <person name="Thang M."/>
            <person name="Chan C."/>
        </authorList>
    </citation>
    <scope>NUCLEOTIDE SEQUENCE</scope>
</reference>
<protein>
    <submittedName>
        <fullName evidence="5">GATL4 protein</fullName>
    </submittedName>
</protein>
<dbReference type="Gene3D" id="3.90.550.10">
    <property type="entry name" value="Spore Coat Polysaccharide Biosynthesis Protein SpsA, Chain A"/>
    <property type="match status" value="1"/>
</dbReference>
<sequence>MHCNATLQAHIKSLISYRKSSGARKTLASPFNFAPFYLEEFLATWAGPNVPERLVYMDTDVLLQADVAELAKMDLGGYPVAAVEDCSQHFDLYIDFEELSDLGLKRAGLEPAECVFNRGVFVMDVRRWRKLQITQEIERWMARYRSAKKDLYKFGLSQPPWLLALHDRYRRLSERWNCRGLGRETLSMKELKELKSDLNMDFRTLQKAGLRPAGEQVQPYLASCSADAMLLHFNGKLKPWQAGKWARRQRAPICLLNRSAFPELERKEVSGKTFVRCADLWSHFLSPDAAHLLVRAAGAATPGS</sequence>
<evidence type="ECO:0000256" key="3">
    <source>
        <dbReference type="ARBA" id="ARBA00022679"/>
    </source>
</evidence>
<dbReference type="Pfam" id="PF01501">
    <property type="entry name" value="Glyco_transf_8"/>
    <property type="match status" value="1"/>
</dbReference>
<dbReference type="AlphaFoldDB" id="A0A812IYJ4"/>
<keyword evidence="2" id="KW-0328">Glycosyltransferase</keyword>
<dbReference type="InterPro" id="IPR002495">
    <property type="entry name" value="Glyco_trans_8"/>
</dbReference>
<evidence type="ECO:0000313" key="6">
    <source>
        <dbReference type="Proteomes" id="UP000649617"/>
    </source>
</evidence>
<evidence type="ECO:0000313" key="5">
    <source>
        <dbReference type="EMBL" id="CAE7181773.1"/>
    </source>
</evidence>
<evidence type="ECO:0000256" key="1">
    <source>
        <dbReference type="ARBA" id="ARBA00006351"/>
    </source>
</evidence>
<dbReference type="PANTHER" id="PTHR13778">
    <property type="entry name" value="GLYCOSYLTRANSFERASE 8 DOMAIN-CONTAINING PROTEIN"/>
    <property type="match status" value="1"/>
</dbReference>
<dbReference type="OrthoDB" id="411524at2759"/>
<dbReference type="GO" id="GO:0046872">
    <property type="term" value="F:metal ion binding"/>
    <property type="evidence" value="ECO:0007669"/>
    <property type="project" value="UniProtKB-KW"/>
</dbReference>
<evidence type="ECO:0000256" key="4">
    <source>
        <dbReference type="ARBA" id="ARBA00022723"/>
    </source>
</evidence>
<evidence type="ECO:0000256" key="2">
    <source>
        <dbReference type="ARBA" id="ARBA00022676"/>
    </source>
</evidence>
<dbReference type="InterPro" id="IPR050748">
    <property type="entry name" value="Glycosyltrans_8_dom-fam"/>
</dbReference>
<dbReference type="InterPro" id="IPR029044">
    <property type="entry name" value="Nucleotide-diphossugar_trans"/>
</dbReference>
<name>A0A812IYJ4_SYMPI</name>
<keyword evidence="3" id="KW-0808">Transferase</keyword>
<gene>
    <name evidence="5" type="primary">GATL4</name>
    <name evidence="5" type="ORF">SPIL2461_LOCUS1103</name>
</gene>
<dbReference type="Proteomes" id="UP000649617">
    <property type="component" value="Unassembled WGS sequence"/>
</dbReference>
<comment type="caution">
    <text evidence="5">The sequence shown here is derived from an EMBL/GenBank/DDBJ whole genome shotgun (WGS) entry which is preliminary data.</text>
</comment>
<keyword evidence="6" id="KW-1185">Reference proteome</keyword>
<dbReference type="PANTHER" id="PTHR13778:SF47">
    <property type="entry name" value="LIPOPOLYSACCHARIDE 1,3-GALACTOSYLTRANSFERASE"/>
    <property type="match status" value="1"/>
</dbReference>
<keyword evidence="4" id="KW-0479">Metal-binding</keyword>
<dbReference type="GO" id="GO:0016757">
    <property type="term" value="F:glycosyltransferase activity"/>
    <property type="evidence" value="ECO:0007669"/>
    <property type="project" value="UniProtKB-KW"/>
</dbReference>
<organism evidence="5 6">
    <name type="scientific">Symbiodinium pilosum</name>
    <name type="common">Dinoflagellate</name>
    <dbReference type="NCBI Taxonomy" id="2952"/>
    <lineage>
        <taxon>Eukaryota</taxon>
        <taxon>Sar</taxon>
        <taxon>Alveolata</taxon>
        <taxon>Dinophyceae</taxon>
        <taxon>Suessiales</taxon>
        <taxon>Symbiodiniaceae</taxon>
        <taxon>Symbiodinium</taxon>
    </lineage>
</organism>
<dbReference type="SUPFAM" id="SSF53448">
    <property type="entry name" value="Nucleotide-diphospho-sugar transferases"/>
    <property type="match status" value="1"/>
</dbReference>
<proteinExistence type="inferred from homology"/>
<accession>A0A812IYJ4</accession>
<dbReference type="GO" id="GO:0005794">
    <property type="term" value="C:Golgi apparatus"/>
    <property type="evidence" value="ECO:0007669"/>
    <property type="project" value="TreeGrafter"/>
</dbReference>